<gene>
    <name evidence="2" type="ORF">G5I_11591</name>
</gene>
<organism evidence="3">
    <name type="scientific">Acromyrmex echinatior</name>
    <name type="common">Panamanian leafcutter ant</name>
    <name type="synonym">Acromyrmex octospinosus echinatior</name>
    <dbReference type="NCBI Taxonomy" id="103372"/>
    <lineage>
        <taxon>Eukaryota</taxon>
        <taxon>Metazoa</taxon>
        <taxon>Ecdysozoa</taxon>
        <taxon>Arthropoda</taxon>
        <taxon>Hexapoda</taxon>
        <taxon>Insecta</taxon>
        <taxon>Pterygota</taxon>
        <taxon>Neoptera</taxon>
        <taxon>Endopterygota</taxon>
        <taxon>Hymenoptera</taxon>
        <taxon>Apocrita</taxon>
        <taxon>Aculeata</taxon>
        <taxon>Formicoidea</taxon>
        <taxon>Formicidae</taxon>
        <taxon>Myrmicinae</taxon>
        <taxon>Acromyrmex</taxon>
    </lineage>
</organism>
<name>F4X009_ACREC</name>
<evidence type="ECO:0000313" key="2">
    <source>
        <dbReference type="EMBL" id="EGI60196.1"/>
    </source>
</evidence>
<reference evidence="2" key="1">
    <citation type="submission" date="2011-02" db="EMBL/GenBank/DDBJ databases">
        <title>The genome of the leaf-cutting ant Acromyrmex echinatior suggests key adaptations to social evolution and fungus farming.</title>
        <authorList>
            <person name="Nygaard S."/>
            <person name="Zhang G."/>
        </authorList>
    </citation>
    <scope>NUCLEOTIDE SEQUENCE</scope>
</reference>
<accession>F4X009</accession>
<sequence length="191" mass="21918">MRGYSDRVNGEGKEGSRRTFHGDVTSYSGTRAACNERFRNYSSVVYRRRAFDLERNSTRLPYARIRPSVHPARFGHREFVATFVSFATDEEESLWSEEILVREVSLEDFLEKDIVKTNGYKSGIGRTTIQINVALIQQNLLSARIHTHVHGETNTITESCVTIMLNVDKLSSSHKENCFIQEAVIIIKWIM</sequence>
<dbReference type="InParanoid" id="F4X009"/>
<dbReference type="AlphaFoldDB" id="F4X009"/>
<dbReference type="Proteomes" id="UP000007755">
    <property type="component" value="Unassembled WGS sequence"/>
</dbReference>
<proteinExistence type="predicted"/>
<evidence type="ECO:0000313" key="3">
    <source>
        <dbReference type="Proteomes" id="UP000007755"/>
    </source>
</evidence>
<protein>
    <submittedName>
        <fullName evidence="2">Uncharacterized protein</fullName>
    </submittedName>
</protein>
<feature type="region of interest" description="Disordered" evidence="1">
    <location>
        <begin position="1"/>
        <end position="22"/>
    </location>
</feature>
<feature type="compositionally biased region" description="Basic and acidic residues" evidence="1">
    <location>
        <begin position="1"/>
        <end position="21"/>
    </location>
</feature>
<keyword evidence="3" id="KW-1185">Reference proteome</keyword>
<dbReference type="EMBL" id="GL888486">
    <property type="protein sequence ID" value="EGI60196.1"/>
    <property type="molecule type" value="Genomic_DNA"/>
</dbReference>
<evidence type="ECO:0000256" key="1">
    <source>
        <dbReference type="SAM" id="MobiDB-lite"/>
    </source>
</evidence>